<feature type="transmembrane region" description="Helical" evidence="5">
    <location>
        <begin position="190"/>
        <end position="212"/>
    </location>
</feature>
<keyword evidence="3 5" id="KW-1133">Transmembrane helix</keyword>
<keyword evidence="2 5" id="KW-0812">Transmembrane</keyword>
<dbReference type="GO" id="GO:0048471">
    <property type="term" value="C:perinuclear region of cytoplasm"/>
    <property type="evidence" value="ECO:0007669"/>
    <property type="project" value="EnsemblProtists"/>
</dbReference>
<keyword evidence="8" id="KW-1185">Reference proteome</keyword>
<dbReference type="GeneID" id="14871867"/>
<dbReference type="Gene3D" id="1.10.3430.10">
    <property type="entry name" value="Ammonium transporter AmtB like domains"/>
    <property type="match status" value="2"/>
</dbReference>
<dbReference type="KEGG" id="dfa:DFA_07535"/>
<evidence type="ECO:0000256" key="5">
    <source>
        <dbReference type="SAM" id="Phobius"/>
    </source>
</evidence>
<dbReference type="GO" id="GO:0097272">
    <property type="term" value="P:ammonium homeostasis"/>
    <property type="evidence" value="ECO:0007669"/>
    <property type="project" value="TreeGrafter"/>
</dbReference>
<dbReference type="GO" id="GO:0046903">
    <property type="term" value="P:secretion"/>
    <property type="evidence" value="ECO:0007669"/>
    <property type="project" value="EnsemblProtists"/>
</dbReference>
<feature type="transmembrane region" description="Helical" evidence="5">
    <location>
        <begin position="58"/>
        <end position="80"/>
    </location>
</feature>
<dbReference type="OrthoDB" id="534912at2759"/>
<dbReference type="Pfam" id="PF00909">
    <property type="entry name" value="Ammonium_transp"/>
    <property type="match status" value="2"/>
</dbReference>
<keyword evidence="4 5" id="KW-0472">Membrane</keyword>
<evidence type="ECO:0000313" key="8">
    <source>
        <dbReference type="Proteomes" id="UP000007797"/>
    </source>
</evidence>
<evidence type="ECO:0000256" key="2">
    <source>
        <dbReference type="ARBA" id="ARBA00022692"/>
    </source>
</evidence>
<comment type="subcellular location">
    <subcellularLocation>
        <location evidence="1">Membrane</location>
        <topology evidence="1">Multi-pass membrane protein</topology>
    </subcellularLocation>
</comment>
<dbReference type="SUPFAM" id="SSF111352">
    <property type="entry name" value="Ammonium transporter"/>
    <property type="match status" value="2"/>
</dbReference>
<feature type="transmembrane region" description="Helical" evidence="5">
    <location>
        <begin position="114"/>
        <end position="135"/>
    </location>
</feature>
<dbReference type="GO" id="GO:0005886">
    <property type="term" value="C:plasma membrane"/>
    <property type="evidence" value="ECO:0007669"/>
    <property type="project" value="EnsemblProtists"/>
</dbReference>
<feature type="domain" description="Ammonium transporter AmtB-like" evidence="6">
    <location>
        <begin position="23"/>
        <end position="78"/>
    </location>
</feature>
<dbReference type="Proteomes" id="UP000007797">
    <property type="component" value="Unassembled WGS sequence"/>
</dbReference>
<accession>F4PWP7</accession>
<reference evidence="8" key="1">
    <citation type="journal article" date="2011" name="Genome Res.">
        <title>Phylogeny-wide analysis of social amoeba genomes highlights ancient origins for complex intercellular communication.</title>
        <authorList>
            <person name="Heidel A.J."/>
            <person name="Lawal H.M."/>
            <person name="Felder M."/>
            <person name="Schilde C."/>
            <person name="Helps N.R."/>
            <person name="Tunggal B."/>
            <person name="Rivero F."/>
            <person name="John U."/>
            <person name="Schleicher M."/>
            <person name="Eichinger L."/>
            <person name="Platzer M."/>
            <person name="Noegel A.A."/>
            <person name="Schaap P."/>
            <person name="Gloeckner G."/>
        </authorList>
    </citation>
    <scope>NUCLEOTIDE SEQUENCE [LARGE SCALE GENOMIC DNA]</scope>
    <source>
        <strain evidence="8">SH3</strain>
    </source>
</reference>
<dbReference type="GO" id="GO:0050793">
    <property type="term" value="P:regulation of developmental process"/>
    <property type="evidence" value="ECO:0007669"/>
    <property type="project" value="EnsemblProtists"/>
</dbReference>
<evidence type="ECO:0000256" key="3">
    <source>
        <dbReference type="ARBA" id="ARBA00022989"/>
    </source>
</evidence>
<dbReference type="STRING" id="1054147.F4PWP7"/>
<dbReference type="GO" id="GO:0031154">
    <property type="term" value="P:culmination involved in sorocarp development"/>
    <property type="evidence" value="ECO:0007669"/>
    <property type="project" value="EnsemblProtists"/>
</dbReference>
<feature type="transmembrane region" description="Helical" evidence="5">
    <location>
        <begin position="147"/>
        <end position="165"/>
    </location>
</feature>
<dbReference type="InterPro" id="IPR024041">
    <property type="entry name" value="NH4_transpt_AmtB-like_dom"/>
</dbReference>
<dbReference type="RefSeq" id="XP_004367394.1">
    <property type="nucleotide sequence ID" value="XM_004367337.1"/>
</dbReference>
<evidence type="ECO:0000256" key="4">
    <source>
        <dbReference type="ARBA" id="ARBA00023136"/>
    </source>
</evidence>
<dbReference type="InterPro" id="IPR029020">
    <property type="entry name" value="Ammonium/urea_transptr"/>
</dbReference>
<feature type="transmembrane region" description="Helical" evidence="5">
    <location>
        <begin position="27"/>
        <end position="46"/>
    </location>
</feature>
<dbReference type="PANTHER" id="PTHR11730:SF115">
    <property type="entry name" value="AMMONIUM TRANSPORTER 3"/>
    <property type="match status" value="1"/>
</dbReference>
<dbReference type="OMA" id="AMDEMAG"/>
<organism evidence="7 8">
    <name type="scientific">Cavenderia fasciculata</name>
    <name type="common">Slime mold</name>
    <name type="synonym">Dictyostelium fasciculatum</name>
    <dbReference type="NCBI Taxonomy" id="261658"/>
    <lineage>
        <taxon>Eukaryota</taxon>
        <taxon>Amoebozoa</taxon>
        <taxon>Evosea</taxon>
        <taxon>Eumycetozoa</taxon>
        <taxon>Dictyostelia</taxon>
        <taxon>Acytosteliales</taxon>
        <taxon>Cavenderiaceae</taxon>
        <taxon>Cavenderia</taxon>
    </lineage>
</organism>
<dbReference type="AlphaFoldDB" id="F4PWP7"/>
<protein>
    <submittedName>
        <fullName evidence="7">Ammonium transporter</fullName>
    </submittedName>
</protein>
<proteinExistence type="predicted"/>
<dbReference type="GO" id="GO:0008519">
    <property type="term" value="F:ammonium channel activity"/>
    <property type="evidence" value="ECO:0007669"/>
    <property type="project" value="InterPro"/>
</dbReference>
<evidence type="ECO:0000259" key="6">
    <source>
        <dbReference type="Pfam" id="PF00909"/>
    </source>
</evidence>
<name>F4PWP7_CACFS</name>
<feature type="domain" description="Ammonium transporter AmtB-like" evidence="6">
    <location>
        <begin position="79"/>
        <end position="241"/>
    </location>
</feature>
<sequence>MSSQDISSSSQDALVDYYIDTSWILDAANLVFFMQAGFGMIEAGMVRAKNTKSILLKNMINTAIGAIGFYCFGHAFAYAIGRLLTGQYDLVKGINGLVAGLVSSTAGCAYIEPWAGIVVGAIGAIIYYSSSWVLLNWAHIDDPVDAVSVHLFGGAWSVISVAFFAKHGPVRNPTSTMPDGIIYGGGIGQLWIQLVAVTMATLWATIISSIFFQIMKYFQWFRVDVDTELAGLDNMNHGGAAIFDF</sequence>
<evidence type="ECO:0000313" key="7">
    <source>
        <dbReference type="EMBL" id="EGG20411.1"/>
    </source>
</evidence>
<dbReference type="GO" id="GO:0030670">
    <property type="term" value="C:phagocytic vesicle membrane"/>
    <property type="evidence" value="ECO:0007669"/>
    <property type="project" value="EnsemblProtists"/>
</dbReference>
<dbReference type="EMBL" id="GL883013">
    <property type="protein sequence ID" value="EGG20411.1"/>
    <property type="molecule type" value="Genomic_DNA"/>
</dbReference>
<dbReference type="PANTHER" id="PTHR11730">
    <property type="entry name" value="AMMONIUM TRANSPORTER"/>
    <property type="match status" value="1"/>
</dbReference>
<evidence type="ECO:0000256" key="1">
    <source>
        <dbReference type="ARBA" id="ARBA00004141"/>
    </source>
</evidence>
<gene>
    <name evidence="7" type="primary">amtC</name>
    <name evidence="7" type="ORF">DFA_07535</name>
</gene>